<gene>
    <name evidence="3" type="ORF">SETIT_5G075500v2</name>
</gene>
<dbReference type="PANTHER" id="PTHR33237">
    <property type="entry name" value="F2P16.13 PROTEIN-RELATED"/>
    <property type="match status" value="1"/>
</dbReference>
<keyword evidence="2" id="KW-1133">Transmembrane helix</keyword>
<evidence type="ECO:0000256" key="1">
    <source>
        <dbReference type="SAM" id="MobiDB-lite"/>
    </source>
</evidence>
<evidence type="ECO:0000313" key="3">
    <source>
        <dbReference type="EMBL" id="RCV24323.1"/>
    </source>
</evidence>
<organism evidence="3">
    <name type="scientific">Setaria italica</name>
    <name type="common">Foxtail millet</name>
    <name type="synonym">Panicum italicum</name>
    <dbReference type="NCBI Taxonomy" id="4555"/>
    <lineage>
        <taxon>Eukaryota</taxon>
        <taxon>Viridiplantae</taxon>
        <taxon>Streptophyta</taxon>
        <taxon>Embryophyta</taxon>
        <taxon>Tracheophyta</taxon>
        <taxon>Spermatophyta</taxon>
        <taxon>Magnoliopsida</taxon>
        <taxon>Liliopsida</taxon>
        <taxon>Poales</taxon>
        <taxon>Poaceae</taxon>
        <taxon>PACMAD clade</taxon>
        <taxon>Panicoideae</taxon>
        <taxon>Panicodae</taxon>
        <taxon>Paniceae</taxon>
        <taxon>Cenchrinae</taxon>
        <taxon>Setaria</taxon>
    </lineage>
</organism>
<feature type="region of interest" description="Disordered" evidence="1">
    <location>
        <begin position="54"/>
        <end position="81"/>
    </location>
</feature>
<feature type="transmembrane region" description="Helical" evidence="2">
    <location>
        <begin position="26"/>
        <end position="50"/>
    </location>
</feature>
<sequence length="194" mass="20086">MARPLLQPKADRSTTAFHAGAPATTYVLLAVVFVTAAAVAAIVVSLCTSGKNARPRKQRRSSLAPAPQEQEQENYSGGRSKPQLLASLSGVGVKAAAVAKMVSWNRRSPPAPAGGWSGGSDDDDVAADGGALAEDEEALWKKTIIMGDKCRPLEFSGHIAYDSDGNRLQPPTPAPAKEDAAAGAADLPRLSNGI</sequence>
<evidence type="ECO:0000256" key="2">
    <source>
        <dbReference type="SAM" id="Phobius"/>
    </source>
</evidence>
<keyword evidence="2" id="KW-0812">Transmembrane</keyword>
<reference evidence="3" key="2">
    <citation type="submission" date="2015-07" db="EMBL/GenBank/DDBJ databases">
        <authorList>
            <person name="Noorani M."/>
        </authorList>
    </citation>
    <scope>NUCLEOTIDE SEQUENCE</scope>
    <source>
        <strain evidence="3">Yugu1</strain>
    </source>
</reference>
<name>A0A368R2F0_SETIT</name>
<dbReference type="PANTHER" id="PTHR33237:SF31">
    <property type="entry name" value="F2P16.13 PROTEIN"/>
    <property type="match status" value="1"/>
</dbReference>
<keyword evidence="2" id="KW-0472">Membrane</keyword>
<feature type="region of interest" description="Disordered" evidence="1">
    <location>
        <begin position="106"/>
        <end position="127"/>
    </location>
</feature>
<protein>
    <submittedName>
        <fullName evidence="3">Uncharacterized protein</fullName>
    </submittedName>
</protein>
<dbReference type="AlphaFoldDB" id="A0A368R2F0"/>
<accession>A0A368R2F0</accession>
<proteinExistence type="predicted"/>
<dbReference type="OrthoDB" id="674685at2759"/>
<dbReference type="KEGG" id="sita:101760309"/>
<reference evidence="3" key="1">
    <citation type="journal article" date="2012" name="Nat. Biotechnol.">
        <title>Reference genome sequence of the model plant Setaria.</title>
        <authorList>
            <person name="Bennetzen J.L."/>
            <person name="Schmutz J."/>
            <person name="Wang H."/>
            <person name="Percifield R."/>
            <person name="Hawkins J."/>
            <person name="Pontaroli A.C."/>
            <person name="Estep M."/>
            <person name="Feng L."/>
            <person name="Vaughn J.N."/>
            <person name="Grimwood J."/>
            <person name="Jenkins J."/>
            <person name="Barry K."/>
            <person name="Lindquist E."/>
            <person name="Hellsten U."/>
            <person name="Deshpande S."/>
            <person name="Wang X."/>
            <person name="Wu X."/>
            <person name="Mitros T."/>
            <person name="Triplett J."/>
            <person name="Yang X."/>
            <person name="Ye C.Y."/>
            <person name="Mauro-Herrera M."/>
            <person name="Wang L."/>
            <person name="Li P."/>
            <person name="Sharma M."/>
            <person name="Sharma R."/>
            <person name="Ronald P.C."/>
            <person name="Panaud O."/>
            <person name="Kellogg E.A."/>
            <person name="Brutnell T.P."/>
            <person name="Doust A.N."/>
            <person name="Tuskan G.A."/>
            <person name="Rokhsar D."/>
            <person name="Devos K.M."/>
        </authorList>
    </citation>
    <scope>NUCLEOTIDE SEQUENCE [LARGE SCALE GENOMIC DNA]</scope>
    <source>
        <strain evidence="3">Yugu1</strain>
    </source>
</reference>
<feature type="region of interest" description="Disordered" evidence="1">
    <location>
        <begin position="162"/>
        <end position="194"/>
    </location>
</feature>
<dbReference type="EMBL" id="CM003532">
    <property type="protein sequence ID" value="RCV24323.1"/>
    <property type="molecule type" value="Genomic_DNA"/>
</dbReference>
<dbReference type="STRING" id="4555.A0A368R2F0"/>